<dbReference type="AlphaFoldDB" id="A0A100XCE3"/>
<evidence type="ECO:0000256" key="8">
    <source>
        <dbReference type="ARBA" id="ARBA00083882"/>
    </source>
</evidence>
<dbReference type="OrthoDB" id="9803968at2"/>
<feature type="domain" description="AMP-binding enzyme C-terminal" evidence="10">
    <location>
        <begin position="434"/>
        <end position="509"/>
    </location>
</feature>
<evidence type="ECO:0000256" key="3">
    <source>
        <dbReference type="ARBA" id="ARBA00026121"/>
    </source>
</evidence>
<dbReference type="EMBL" id="BCTB01000004">
    <property type="protein sequence ID" value="GAT14040.1"/>
    <property type="molecule type" value="Genomic_DNA"/>
</dbReference>
<dbReference type="Pfam" id="PF00501">
    <property type="entry name" value="AMP-binding"/>
    <property type="match status" value="1"/>
</dbReference>
<evidence type="ECO:0000256" key="4">
    <source>
        <dbReference type="ARBA" id="ARBA00036813"/>
    </source>
</evidence>
<dbReference type="FunFam" id="3.30.300.30:FF:000008">
    <property type="entry name" value="2,3-dihydroxybenzoate-AMP ligase"/>
    <property type="match status" value="1"/>
</dbReference>
<dbReference type="SUPFAM" id="SSF56801">
    <property type="entry name" value="Acetyl-CoA synthetase-like"/>
    <property type="match status" value="1"/>
</dbReference>
<dbReference type="PROSITE" id="PS00455">
    <property type="entry name" value="AMP_BINDING"/>
    <property type="match status" value="1"/>
</dbReference>
<sequence length="527" mass="57118">MVTPDTVSTARSHGLADLLRRSATRFPDKTALVTPDTALTFDKLDGLVDHVAAALDERGLHKGGRLAILSRNNWQFVVAAYAAARCGVLLVPINFMLTAEEVAYILEHSQADGIIAGEEFCGTAQAALAQIERTVHARAVIGDSSGVAGDSWENFDDWSLTAGAAPQVAVADDEPIRIMYTSGTESRPKGVLLSSRSLVHSYLSVIVGGEMCAEDIDLHTMPLYHCAQLDCFLGPDIYLGATSVVLPKPDPVAILTAIERHGVTKFFAPPTVWISLLRSPRFSDFDLTSLRKGYYGASSMPIEVLNEIRTRLPELRLWNLYGQTEMSPVATILGPEEQESKAGSAGYPALNVETAVVDEAGSSVPPGTVGEIVHRSPHLTLGYWRDDLKTVEAFRDGWFHSGDLGFFDDDGCLTVVDRKKDMIKTGGENVASREVEEVIYQHPGVAEVAVFGVPHPKWIEAVCAAVVPRQGATLDEETVAAHCSGRLAGFQTPKHVFIVETLPKNPSGKILKRELRNTFSALLNHPE</sequence>
<dbReference type="Gene3D" id="3.30.300.30">
    <property type="match status" value="1"/>
</dbReference>
<dbReference type="STRING" id="1797.RMCT_1011"/>
<dbReference type="Pfam" id="PF13193">
    <property type="entry name" value="AMP-binding_C"/>
    <property type="match status" value="1"/>
</dbReference>
<evidence type="ECO:0000313" key="11">
    <source>
        <dbReference type="EMBL" id="GAT14040.1"/>
    </source>
</evidence>
<evidence type="ECO:0000256" key="7">
    <source>
        <dbReference type="ARBA" id="ARBA00080667"/>
    </source>
</evidence>
<dbReference type="PANTHER" id="PTHR43767:SF1">
    <property type="entry name" value="NONRIBOSOMAL PEPTIDE SYNTHASE PES1 (EUROFUNG)-RELATED"/>
    <property type="match status" value="1"/>
</dbReference>
<dbReference type="CDD" id="cd17631">
    <property type="entry name" value="FACL_FadD13-like"/>
    <property type="match status" value="1"/>
</dbReference>
<dbReference type="InterPro" id="IPR050237">
    <property type="entry name" value="ATP-dep_AMP-bd_enzyme"/>
</dbReference>
<dbReference type="Proteomes" id="UP000069654">
    <property type="component" value="Unassembled WGS sequence"/>
</dbReference>
<dbReference type="InterPro" id="IPR025110">
    <property type="entry name" value="AMP-bd_C"/>
</dbReference>
<reference evidence="11 12" key="1">
    <citation type="journal article" date="2016" name="Genome Announc.">
        <title>Draft Genome Sequences of Five Rapidly Growing Mycobacterium Species, M. thermoresistibile, M. fortuitum subsp. acetamidolyticum, M. canariasense, M. brisbanense, and M. novocastrense.</title>
        <authorList>
            <person name="Katahira K."/>
            <person name="Ogura Y."/>
            <person name="Gotoh Y."/>
            <person name="Hayashi T."/>
        </authorList>
    </citation>
    <scope>NUCLEOTIDE SEQUENCE [LARGE SCALE GENOMIC DNA]</scope>
    <source>
        <strain evidence="11 12">JCM6362</strain>
    </source>
</reference>
<comment type="caution">
    <text evidence="11">The sequence shown here is derived from an EMBL/GenBank/DDBJ whole genome shotgun (WGS) entry which is preliminary data.</text>
</comment>
<evidence type="ECO:0000256" key="5">
    <source>
        <dbReference type="ARBA" id="ARBA00069710"/>
    </source>
</evidence>
<gene>
    <name evidence="11" type="ORF">RMCT_1011</name>
</gene>
<feature type="domain" description="AMP-dependent synthetase/ligase" evidence="9">
    <location>
        <begin position="19"/>
        <end position="384"/>
    </location>
</feature>
<protein>
    <recommendedName>
        <fullName evidence="5">Long-chain-fatty-acid--CoA ligase FadD13</fullName>
        <ecNumber evidence="3">6.2.1.3</ecNumber>
    </recommendedName>
    <alternativeName>
        <fullName evidence="6">Fatty acyl-CoA ligase</fullName>
    </alternativeName>
    <alternativeName>
        <fullName evidence="8">Fatty acyl-CoA synthetase</fullName>
    </alternativeName>
    <alternativeName>
        <fullName evidence="7">Very-long-chain fatty-acyl-CoA synthetase</fullName>
    </alternativeName>
</protein>
<dbReference type="InterPro" id="IPR045851">
    <property type="entry name" value="AMP-bd_C_sf"/>
</dbReference>
<dbReference type="EC" id="6.2.1.3" evidence="3"/>
<evidence type="ECO:0000259" key="9">
    <source>
        <dbReference type="Pfam" id="PF00501"/>
    </source>
</evidence>
<evidence type="ECO:0000259" key="10">
    <source>
        <dbReference type="Pfam" id="PF13193"/>
    </source>
</evidence>
<organism evidence="11 12">
    <name type="scientific">Mycolicibacterium thermoresistibile</name>
    <name type="common">Mycobacterium thermoresistibile</name>
    <dbReference type="NCBI Taxonomy" id="1797"/>
    <lineage>
        <taxon>Bacteria</taxon>
        <taxon>Bacillati</taxon>
        <taxon>Actinomycetota</taxon>
        <taxon>Actinomycetes</taxon>
        <taxon>Mycobacteriales</taxon>
        <taxon>Mycobacteriaceae</taxon>
        <taxon>Mycolicibacterium</taxon>
    </lineage>
</organism>
<evidence type="ECO:0000256" key="6">
    <source>
        <dbReference type="ARBA" id="ARBA00076959"/>
    </source>
</evidence>
<dbReference type="GO" id="GO:0004467">
    <property type="term" value="F:long-chain fatty acid-CoA ligase activity"/>
    <property type="evidence" value="ECO:0007669"/>
    <property type="project" value="UniProtKB-EC"/>
</dbReference>
<evidence type="ECO:0000313" key="12">
    <source>
        <dbReference type="Proteomes" id="UP000069654"/>
    </source>
</evidence>
<dbReference type="Gene3D" id="3.40.50.12780">
    <property type="entry name" value="N-terminal domain of ligase-like"/>
    <property type="match status" value="1"/>
</dbReference>
<dbReference type="InterPro" id="IPR000873">
    <property type="entry name" value="AMP-dep_synth/lig_dom"/>
</dbReference>
<keyword evidence="2" id="KW-0436">Ligase</keyword>
<proteinExistence type="inferred from homology"/>
<dbReference type="RefSeq" id="WP_003927100.1">
    <property type="nucleotide sequence ID" value="NZ_BCTB01000004.1"/>
</dbReference>
<evidence type="ECO:0000256" key="1">
    <source>
        <dbReference type="ARBA" id="ARBA00006432"/>
    </source>
</evidence>
<name>A0A100XCE3_MYCTH</name>
<dbReference type="PANTHER" id="PTHR43767">
    <property type="entry name" value="LONG-CHAIN-FATTY-ACID--COA LIGASE"/>
    <property type="match status" value="1"/>
</dbReference>
<dbReference type="InterPro" id="IPR042099">
    <property type="entry name" value="ANL_N_sf"/>
</dbReference>
<evidence type="ECO:0000256" key="2">
    <source>
        <dbReference type="ARBA" id="ARBA00022598"/>
    </source>
</evidence>
<accession>A0A100XCE3</accession>
<dbReference type="InterPro" id="IPR020845">
    <property type="entry name" value="AMP-binding_CS"/>
</dbReference>
<dbReference type="OMA" id="FYNCFGQ"/>
<comment type="catalytic activity">
    <reaction evidence="4">
        <text>a long-chain fatty acid + ATP + CoA = a long-chain fatty acyl-CoA + AMP + diphosphate</text>
        <dbReference type="Rhea" id="RHEA:15421"/>
        <dbReference type="ChEBI" id="CHEBI:30616"/>
        <dbReference type="ChEBI" id="CHEBI:33019"/>
        <dbReference type="ChEBI" id="CHEBI:57287"/>
        <dbReference type="ChEBI" id="CHEBI:57560"/>
        <dbReference type="ChEBI" id="CHEBI:83139"/>
        <dbReference type="ChEBI" id="CHEBI:456215"/>
        <dbReference type="EC" id="6.2.1.3"/>
    </reaction>
</comment>
<dbReference type="NCBIfam" id="NF006182">
    <property type="entry name" value="PRK08316.1"/>
    <property type="match status" value="1"/>
</dbReference>
<reference evidence="12" key="2">
    <citation type="submission" date="2016-02" db="EMBL/GenBank/DDBJ databases">
        <title>Draft genome sequence of five rapidly growing Mycobacterium species.</title>
        <authorList>
            <person name="Katahira K."/>
            <person name="Gotou Y."/>
            <person name="Iida K."/>
            <person name="Ogura Y."/>
            <person name="Hayashi T."/>
        </authorList>
    </citation>
    <scope>NUCLEOTIDE SEQUENCE [LARGE SCALE GENOMIC DNA]</scope>
    <source>
        <strain evidence="12">JCM6362</strain>
    </source>
</reference>
<comment type="similarity">
    <text evidence="1">Belongs to the ATP-dependent AMP-binding enzyme family.</text>
</comment>